<dbReference type="PROSITE" id="PS50293">
    <property type="entry name" value="TPR_REGION"/>
    <property type="match status" value="1"/>
</dbReference>
<evidence type="ECO:0000256" key="3">
    <source>
        <dbReference type="PROSITE-ProRule" id="PRU00339"/>
    </source>
</evidence>
<dbReference type="PANTHER" id="PTHR44186:SF1">
    <property type="entry name" value="BARDET-BIEDL SYNDROME 4 PROTEIN"/>
    <property type="match status" value="1"/>
</dbReference>
<feature type="repeat" description="TPR" evidence="3">
    <location>
        <begin position="252"/>
        <end position="285"/>
    </location>
</feature>
<name>A0A3N4NZM6_9FLAO</name>
<dbReference type="PANTHER" id="PTHR44186">
    <property type="match status" value="1"/>
</dbReference>
<evidence type="ECO:0000256" key="1">
    <source>
        <dbReference type="ARBA" id="ARBA00022737"/>
    </source>
</evidence>
<keyword evidence="2 3" id="KW-0802">TPR repeat</keyword>
<dbReference type="Pfam" id="PF14559">
    <property type="entry name" value="TPR_19"/>
    <property type="match status" value="1"/>
</dbReference>
<dbReference type="Pfam" id="PF13181">
    <property type="entry name" value="TPR_8"/>
    <property type="match status" value="2"/>
</dbReference>
<dbReference type="SMART" id="SM00028">
    <property type="entry name" value="TPR"/>
    <property type="match status" value="6"/>
</dbReference>
<organism evidence="4 5">
    <name type="scientific">Aureibaculum marinum</name>
    <dbReference type="NCBI Taxonomy" id="2487930"/>
    <lineage>
        <taxon>Bacteria</taxon>
        <taxon>Pseudomonadati</taxon>
        <taxon>Bacteroidota</taxon>
        <taxon>Flavobacteriia</taxon>
        <taxon>Flavobacteriales</taxon>
        <taxon>Flavobacteriaceae</taxon>
        <taxon>Aureibaculum</taxon>
    </lineage>
</organism>
<proteinExistence type="predicted"/>
<dbReference type="RefSeq" id="WP_123897442.1">
    <property type="nucleotide sequence ID" value="NZ_RPFJ01000009.1"/>
</dbReference>
<dbReference type="InterPro" id="IPR011990">
    <property type="entry name" value="TPR-like_helical_dom_sf"/>
</dbReference>
<evidence type="ECO:0000313" key="4">
    <source>
        <dbReference type="EMBL" id="RPD97720.1"/>
    </source>
</evidence>
<reference evidence="4 5" key="1">
    <citation type="submission" date="2018-11" db="EMBL/GenBank/DDBJ databases">
        <title>Aureibaculum marinum gen. nov., sp. nov., a member of the family Flavobacteriaceae isolated from the Bohai Sea.</title>
        <authorList>
            <person name="Ji X."/>
        </authorList>
    </citation>
    <scope>NUCLEOTIDE SEQUENCE [LARGE SCALE GENOMIC DNA]</scope>
    <source>
        <strain evidence="4 5">BH-SD17</strain>
    </source>
</reference>
<feature type="repeat" description="TPR" evidence="3">
    <location>
        <begin position="51"/>
        <end position="84"/>
    </location>
</feature>
<gene>
    <name evidence="4" type="ORF">EGM88_07975</name>
</gene>
<dbReference type="OrthoDB" id="9810596at2"/>
<dbReference type="AlphaFoldDB" id="A0A3N4NZM6"/>
<feature type="repeat" description="TPR" evidence="3">
    <location>
        <begin position="321"/>
        <end position="354"/>
    </location>
</feature>
<evidence type="ECO:0000313" key="5">
    <source>
        <dbReference type="Proteomes" id="UP000270856"/>
    </source>
</evidence>
<protein>
    <submittedName>
        <fullName evidence="4">Tetratricopeptide repeat protein</fullName>
    </submittedName>
</protein>
<dbReference type="InterPro" id="IPR019734">
    <property type="entry name" value="TPR_rpt"/>
</dbReference>
<sequence length="416" mass="48682">MHKNIAVLLFIVFIVKIDAQTSVLTVADTSLETGNYQLALKQLKADENPSEEVLFKIASIYQKTGNYANAIKYYDRAYAMNPSDKIKEQLGKCYQYAGNTKKAMQLQSEVLKDNPDNLFLQYNLAKLYAANRKTTEAIVLLKGLIAKDSENPNYHYELGEVLTKIKKDPLKPYLEAFRLDTAHIKSMYQLAKYYNKVKVRDSADLFIDKGLEIDSDNLNFLQLKAQNQFLKKEYDSTIVYLKKLEILNFKTPFVNKLFGLSYYKLKDYEKALLYFNKVKKVDFKDVNTLFNIGLVHAAMQEYDKAEMSFMMSIMFQKPDVDKNYFELGKVQLEQGKIKRALTSFEEGYKNNPRNFQLLFQLAMLSDDYYKDKKIALRHYEEYVEKFSTYDKKSTLYAKSRIKEINKEYFMKGEEQE</sequence>
<dbReference type="EMBL" id="RPFJ01000009">
    <property type="protein sequence ID" value="RPD97720.1"/>
    <property type="molecule type" value="Genomic_DNA"/>
</dbReference>
<keyword evidence="1" id="KW-0677">Repeat</keyword>
<keyword evidence="5" id="KW-1185">Reference proteome</keyword>
<dbReference type="SUPFAM" id="SSF48452">
    <property type="entry name" value="TPR-like"/>
    <property type="match status" value="2"/>
</dbReference>
<dbReference type="Gene3D" id="1.25.40.10">
    <property type="entry name" value="Tetratricopeptide repeat domain"/>
    <property type="match status" value="5"/>
</dbReference>
<dbReference type="Proteomes" id="UP000270856">
    <property type="component" value="Unassembled WGS sequence"/>
</dbReference>
<dbReference type="PROSITE" id="PS50005">
    <property type="entry name" value="TPR"/>
    <property type="match status" value="3"/>
</dbReference>
<accession>A0A3N4NZM6</accession>
<comment type="caution">
    <text evidence="4">The sequence shown here is derived from an EMBL/GenBank/DDBJ whole genome shotgun (WGS) entry which is preliminary data.</text>
</comment>
<evidence type="ECO:0000256" key="2">
    <source>
        <dbReference type="ARBA" id="ARBA00022803"/>
    </source>
</evidence>